<evidence type="ECO:0000313" key="14">
    <source>
        <dbReference type="EMBL" id="GFO43160.1"/>
    </source>
</evidence>
<feature type="domain" description="Helicase ATP-binding" evidence="12">
    <location>
        <begin position="36"/>
        <end position="219"/>
    </location>
</feature>
<comment type="catalytic activity">
    <reaction evidence="8 10">
        <text>ATP + H2O = ADP + phosphate + H(+)</text>
        <dbReference type="Rhea" id="RHEA:13065"/>
        <dbReference type="ChEBI" id="CHEBI:15377"/>
        <dbReference type="ChEBI" id="CHEBI:15378"/>
        <dbReference type="ChEBI" id="CHEBI:30616"/>
        <dbReference type="ChEBI" id="CHEBI:43474"/>
        <dbReference type="ChEBI" id="CHEBI:456216"/>
        <dbReference type="EC" id="3.6.4.13"/>
    </reaction>
</comment>
<reference evidence="14 15" key="1">
    <citation type="journal article" date="2021" name="Elife">
        <title>Chloroplast acquisition without the gene transfer in kleptoplastic sea slugs, Plakobranchus ocellatus.</title>
        <authorList>
            <person name="Maeda T."/>
            <person name="Takahashi S."/>
            <person name="Yoshida T."/>
            <person name="Shimamura S."/>
            <person name="Takaki Y."/>
            <person name="Nagai Y."/>
            <person name="Toyoda A."/>
            <person name="Suzuki Y."/>
            <person name="Arimoto A."/>
            <person name="Ishii H."/>
            <person name="Satoh N."/>
            <person name="Nishiyama T."/>
            <person name="Hasebe M."/>
            <person name="Maruyama T."/>
            <person name="Minagawa J."/>
            <person name="Obokata J."/>
            <person name="Shigenobu S."/>
        </authorList>
    </citation>
    <scope>NUCLEOTIDE SEQUENCE [LARGE SCALE GENOMIC DNA]</scope>
</reference>
<keyword evidence="5 10" id="KW-0694">RNA-binding</keyword>
<dbReference type="EC" id="3.6.4.13" evidence="10"/>
<evidence type="ECO:0000259" key="13">
    <source>
        <dbReference type="PROSITE" id="PS51194"/>
    </source>
</evidence>
<gene>
    <name evidence="14" type="ORF">PoB_006966500</name>
</gene>
<dbReference type="Pfam" id="PF00271">
    <property type="entry name" value="Helicase_C"/>
    <property type="match status" value="1"/>
</dbReference>
<evidence type="ECO:0000256" key="9">
    <source>
        <dbReference type="RuleBase" id="RU000492"/>
    </source>
</evidence>
<evidence type="ECO:0000256" key="3">
    <source>
        <dbReference type="ARBA" id="ARBA00022806"/>
    </source>
</evidence>
<keyword evidence="1 9" id="KW-0547">Nucleotide-binding</keyword>
<dbReference type="InterPro" id="IPR027417">
    <property type="entry name" value="P-loop_NTPase"/>
</dbReference>
<dbReference type="PROSITE" id="PS51194">
    <property type="entry name" value="HELICASE_CTER"/>
    <property type="match status" value="1"/>
</dbReference>
<evidence type="ECO:0000259" key="12">
    <source>
        <dbReference type="PROSITE" id="PS51192"/>
    </source>
</evidence>
<dbReference type="Pfam" id="PF23681">
    <property type="entry name" value="CTT_SPB4"/>
    <property type="match status" value="1"/>
</dbReference>
<evidence type="ECO:0000256" key="5">
    <source>
        <dbReference type="ARBA" id="ARBA00022884"/>
    </source>
</evidence>
<feature type="domain" description="Helicase C-terminal" evidence="13">
    <location>
        <begin position="250"/>
        <end position="398"/>
    </location>
</feature>
<dbReference type="SMART" id="SM01178">
    <property type="entry name" value="DUF4217"/>
    <property type="match status" value="1"/>
</dbReference>
<evidence type="ECO:0000256" key="11">
    <source>
        <dbReference type="SAM" id="MobiDB-lite"/>
    </source>
</evidence>
<dbReference type="Gene3D" id="3.40.50.300">
    <property type="entry name" value="P-loop containing nucleotide triphosphate hydrolases"/>
    <property type="match status" value="2"/>
</dbReference>
<evidence type="ECO:0000256" key="8">
    <source>
        <dbReference type="ARBA" id="ARBA00047984"/>
    </source>
</evidence>
<dbReference type="EMBL" id="BLXT01007857">
    <property type="protein sequence ID" value="GFO43160.1"/>
    <property type="molecule type" value="Genomic_DNA"/>
</dbReference>
<dbReference type="Pfam" id="PF00270">
    <property type="entry name" value="DEAD"/>
    <property type="match status" value="1"/>
</dbReference>
<dbReference type="SMART" id="SM00487">
    <property type="entry name" value="DEXDc"/>
    <property type="match status" value="1"/>
</dbReference>
<dbReference type="AlphaFoldDB" id="A0AAV4DGR5"/>
<dbReference type="InterPro" id="IPR000629">
    <property type="entry name" value="RNA-helicase_DEAD-box_CS"/>
</dbReference>
<dbReference type="InterPro" id="IPR056330">
    <property type="entry name" value="CTT_SPB4"/>
</dbReference>
<dbReference type="CDD" id="cd18787">
    <property type="entry name" value="SF2_C_DEAD"/>
    <property type="match status" value="1"/>
</dbReference>
<dbReference type="PROSITE" id="PS51192">
    <property type="entry name" value="HELICASE_ATP_BIND_1"/>
    <property type="match status" value="1"/>
</dbReference>
<evidence type="ECO:0000256" key="6">
    <source>
        <dbReference type="ARBA" id="ARBA00023054"/>
    </source>
</evidence>
<comment type="function">
    <text evidence="10">RNA helicase.</text>
</comment>
<protein>
    <recommendedName>
        <fullName evidence="10">ATP-dependent RNA helicase</fullName>
        <ecNumber evidence="10">3.6.4.13</ecNumber>
    </recommendedName>
</protein>
<comment type="similarity">
    <text evidence="7">Belongs to the DEAD box helicase family. DDX55/SPB4 subfamily.</text>
</comment>
<dbReference type="InterPro" id="IPR001650">
    <property type="entry name" value="Helicase_C-like"/>
</dbReference>
<comment type="caution">
    <text evidence="14">The sequence shown here is derived from an EMBL/GenBank/DDBJ whole genome shotgun (WGS) entry which is preliminary data.</text>
</comment>
<evidence type="ECO:0000313" key="15">
    <source>
        <dbReference type="Proteomes" id="UP000735302"/>
    </source>
</evidence>
<dbReference type="FunFam" id="3.40.50.300:FF:000877">
    <property type="entry name" value="RNA helicase"/>
    <property type="match status" value="1"/>
</dbReference>
<evidence type="ECO:0000256" key="4">
    <source>
        <dbReference type="ARBA" id="ARBA00022840"/>
    </source>
</evidence>
<dbReference type="PROSITE" id="PS00039">
    <property type="entry name" value="DEAD_ATP_HELICASE"/>
    <property type="match status" value="1"/>
</dbReference>
<dbReference type="SMART" id="SM00490">
    <property type="entry name" value="HELICc"/>
    <property type="match status" value="1"/>
</dbReference>
<dbReference type="InterPro" id="IPR011545">
    <property type="entry name" value="DEAD/DEAH_box_helicase_dom"/>
</dbReference>
<sequence>MDQGWSRLSGILEAPILQAINALGFSCMTPVQAACIPHFVDNKDIAAEAVTGSGKTLAFVVPLMQNLMSREIPLKKLEVGGIILTPTRELAFQINEVVSHFLTYLPQFSSCLFIGGATIQADIEKFVSKGGNIIIATPGRLEDLFQRKQASFHLAASVKTLRFLILDEADRLLDMGFEASINTILGYLPKQRRTGLFSATQTDEVEKLIRAGLRNPMQITVKEKSREASNGQRTPSTLKNYYMMVEADKKFSQLVQFLEKRRNEKMMVFFSTCACVDYFSKCLEQILKKHQIMAIHSKMKGKRNQIFSTFRQKKCGVLICTDVMARGVDIPDINWVVQYDPPSSASAFVHRCGRTARIGNTGNALVMLLPSEDAYVKFIEINQKVPLQEMSISEEAAERCTELQTFAINDRAVYEKGLRAFVSYIQSYVKHECNMILRLKDLDFGKLAQGFGLLHLPKMPELKGKRVVNFEPIEIDPSTIAFKDKAREKLRQEKAALEQTEKKLKRSRPPRSIPWSKNKEKQDKRRAKKEARKTKAEKRKAPEQDDEDDVAEDFDDDIRLMKKLKKGKISKEEFDQKFAPDAM</sequence>
<keyword evidence="6" id="KW-0175">Coiled coil</keyword>
<dbReference type="CDD" id="cd17960">
    <property type="entry name" value="DEADc_DDX55"/>
    <property type="match status" value="1"/>
</dbReference>
<proteinExistence type="inferred from homology"/>
<accession>A0AAV4DGR5</accession>
<keyword evidence="2 9" id="KW-0378">Hydrolase</keyword>
<keyword evidence="4 9" id="KW-0067">ATP-binding</keyword>
<name>A0AAV4DGR5_9GAST</name>
<evidence type="ECO:0000256" key="10">
    <source>
        <dbReference type="RuleBase" id="RU365068"/>
    </source>
</evidence>
<dbReference type="Pfam" id="PF13959">
    <property type="entry name" value="CTE_SPB4"/>
    <property type="match status" value="1"/>
</dbReference>
<dbReference type="PANTHER" id="PTHR24031">
    <property type="entry name" value="RNA HELICASE"/>
    <property type="match status" value="1"/>
</dbReference>
<dbReference type="InterPro" id="IPR014001">
    <property type="entry name" value="Helicase_ATP-bd"/>
</dbReference>
<dbReference type="PROSITE" id="PS51257">
    <property type="entry name" value="PROKAR_LIPOPROTEIN"/>
    <property type="match status" value="1"/>
</dbReference>
<feature type="compositionally biased region" description="Basic residues" evidence="11">
    <location>
        <begin position="524"/>
        <end position="538"/>
    </location>
</feature>
<dbReference type="InterPro" id="IPR025313">
    <property type="entry name" value="SPB4-like_CTE"/>
</dbReference>
<dbReference type="GO" id="GO:0005524">
    <property type="term" value="F:ATP binding"/>
    <property type="evidence" value="ECO:0007669"/>
    <property type="project" value="UniProtKB-UniRule"/>
</dbReference>
<comment type="domain">
    <text evidence="10">The Q motif is unique to and characteristic of the DEAD box family of RNA helicases and controls ATP binding and hydrolysis.</text>
</comment>
<keyword evidence="15" id="KW-1185">Reference proteome</keyword>
<organism evidence="14 15">
    <name type="scientific">Plakobranchus ocellatus</name>
    <dbReference type="NCBI Taxonomy" id="259542"/>
    <lineage>
        <taxon>Eukaryota</taxon>
        <taxon>Metazoa</taxon>
        <taxon>Spiralia</taxon>
        <taxon>Lophotrochozoa</taxon>
        <taxon>Mollusca</taxon>
        <taxon>Gastropoda</taxon>
        <taxon>Heterobranchia</taxon>
        <taxon>Euthyneura</taxon>
        <taxon>Panpulmonata</taxon>
        <taxon>Sacoglossa</taxon>
        <taxon>Placobranchoidea</taxon>
        <taxon>Plakobranchidae</taxon>
        <taxon>Plakobranchus</taxon>
    </lineage>
</organism>
<keyword evidence="3 9" id="KW-0347">Helicase</keyword>
<dbReference type="FunFam" id="3.40.50.300:FF:001022">
    <property type="entry name" value="RNA helicase"/>
    <property type="match status" value="1"/>
</dbReference>
<feature type="region of interest" description="Disordered" evidence="11">
    <location>
        <begin position="499"/>
        <end position="556"/>
    </location>
</feature>
<evidence type="ECO:0000256" key="1">
    <source>
        <dbReference type="ARBA" id="ARBA00022741"/>
    </source>
</evidence>
<evidence type="ECO:0000256" key="2">
    <source>
        <dbReference type="ARBA" id="ARBA00022801"/>
    </source>
</evidence>
<dbReference type="SUPFAM" id="SSF52540">
    <property type="entry name" value="P-loop containing nucleoside triphosphate hydrolases"/>
    <property type="match status" value="1"/>
</dbReference>
<feature type="compositionally biased region" description="Acidic residues" evidence="11">
    <location>
        <begin position="544"/>
        <end position="556"/>
    </location>
</feature>
<dbReference type="Proteomes" id="UP000735302">
    <property type="component" value="Unassembled WGS sequence"/>
</dbReference>
<dbReference type="GO" id="GO:0003723">
    <property type="term" value="F:RNA binding"/>
    <property type="evidence" value="ECO:0007669"/>
    <property type="project" value="UniProtKB-UniRule"/>
</dbReference>
<evidence type="ECO:0000256" key="7">
    <source>
        <dbReference type="ARBA" id="ARBA00038002"/>
    </source>
</evidence>
<dbReference type="GO" id="GO:0016787">
    <property type="term" value="F:hydrolase activity"/>
    <property type="evidence" value="ECO:0007669"/>
    <property type="project" value="UniProtKB-KW"/>
</dbReference>
<dbReference type="GO" id="GO:0003724">
    <property type="term" value="F:RNA helicase activity"/>
    <property type="evidence" value="ECO:0007669"/>
    <property type="project" value="UniProtKB-EC"/>
</dbReference>